<feature type="compositionally biased region" description="Basic and acidic residues" evidence="1">
    <location>
        <begin position="516"/>
        <end position="534"/>
    </location>
</feature>
<feature type="compositionally biased region" description="Low complexity" evidence="1">
    <location>
        <begin position="48"/>
        <end position="75"/>
    </location>
</feature>
<dbReference type="InterPro" id="IPR011050">
    <property type="entry name" value="Pectin_lyase_fold/virulence"/>
</dbReference>
<feature type="region of interest" description="Disordered" evidence="1">
    <location>
        <begin position="515"/>
        <end position="534"/>
    </location>
</feature>
<evidence type="ECO:0000256" key="2">
    <source>
        <dbReference type="SAM" id="SignalP"/>
    </source>
</evidence>
<keyword evidence="4" id="KW-1185">Reference proteome</keyword>
<feature type="chain" id="PRO_5047449099" evidence="2">
    <location>
        <begin position="27"/>
        <end position="534"/>
    </location>
</feature>
<sequence>MSTCPRTSAWSAALALVLGACFNPTGQSTDATSDASPLTGAGPTEGQTADTVAPTTGTTREPTTSTSGSESITGEVDPTVGPCACERPTPYCAGDGCVGCQDLPAHGLSCADVDPSRPHCDSSGECVACVLDEDCGQLYKCHPELKTCVACVTHSDCGGSLTCDAGQCLGCVTGDQCPPGLPVCEAGACRTCRAHGECPVTACELDVGTCFPPNETEHHYVDPKLPCLDSACGPDSPCCAAYEAVEQATIEAAAYHVIHVKGGLQTAPIRLSAPGKRVAILGEFDDSDVEFAVETNQAIALGDDIGMQYIDSKLFVAGVRVNAGPTTSAMVCSNAAHLWLDEVTVTGTQGPALHTTGCTLTARRSLFLGNSSAVSSAAGGVARLENSIVGDTIGGAPLQIVDGGALHLLYTTVVDKGNVGEGVLKCITEAPVSIRNSILVGVGGEIQCMPGGPSISHTVTTVTGWPGEGLTEVEVDAVSDLFADYAGGDYHLGLGAAQLGASALRLASDPLIDFDGEARPPRDGVPDFAGADRP</sequence>
<dbReference type="SUPFAM" id="SSF51126">
    <property type="entry name" value="Pectin lyase-like"/>
    <property type="match status" value="1"/>
</dbReference>
<dbReference type="PROSITE" id="PS51257">
    <property type="entry name" value="PROKAR_LIPOPROTEIN"/>
    <property type="match status" value="1"/>
</dbReference>
<name>A0ABS7TLV9_9BACT</name>
<dbReference type="EMBL" id="JAIRAU010000005">
    <property type="protein sequence ID" value="MBZ5709213.1"/>
    <property type="molecule type" value="Genomic_DNA"/>
</dbReference>
<protein>
    <submittedName>
        <fullName evidence="3">Uncharacterized protein</fullName>
    </submittedName>
</protein>
<evidence type="ECO:0000256" key="1">
    <source>
        <dbReference type="SAM" id="MobiDB-lite"/>
    </source>
</evidence>
<reference evidence="3" key="1">
    <citation type="submission" date="2021-08" db="EMBL/GenBank/DDBJ databases">
        <authorList>
            <person name="Stevens D.C."/>
        </authorList>
    </citation>
    <scope>NUCLEOTIDE SEQUENCE</scope>
    <source>
        <strain evidence="3">DSM 53165</strain>
    </source>
</reference>
<keyword evidence="2" id="KW-0732">Signal</keyword>
<evidence type="ECO:0000313" key="4">
    <source>
        <dbReference type="Proteomes" id="UP001139031"/>
    </source>
</evidence>
<accession>A0ABS7TLV9</accession>
<feature type="signal peptide" evidence="2">
    <location>
        <begin position="1"/>
        <end position="26"/>
    </location>
</feature>
<feature type="region of interest" description="Disordered" evidence="1">
    <location>
        <begin position="28"/>
        <end position="75"/>
    </location>
</feature>
<evidence type="ECO:0000313" key="3">
    <source>
        <dbReference type="EMBL" id="MBZ5709213.1"/>
    </source>
</evidence>
<comment type="caution">
    <text evidence="3">The sequence shown here is derived from an EMBL/GenBank/DDBJ whole genome shotgun (WGS) entry which is preliminary data.</text>
</comment>
<gene>
    <name evidence="3" type="ORF">K7C98_08065</name>
</gene>
<dbReference type="RefSeq" id="WP_224190991.1">
    <property type="nucleotide sequence ID" value="NZ_JAIRAU010000005.1"/>
</dbReference>
<dbReference type="Proteomes" id="UP001139031">
    <property type="component" value="Unassembled WGS sequence"/>
</dbReference>
<proteinExistence type="predicted"/>
<organism evidence="3 4">
    <name type="scientific">Nannocystis pusilla</name>
    <dbReference type="NCBI Taxonomy" id="889268"/>
    <lineage>
        <taxon>Bacteria</taxon>
        <taxon>Pseudomonadati</taxon>
        <taxon>Myxococcota</taxon>
        <taxon>Polyangia</taxon>
        <taxon>Nannocystales</taxon>
        <taxon>Nannocystaceae</taxon>
        <taxon>Nannocystis</taxon>
    </lineage>
</organism>